<feature type="compositionally biased region" description="Low complexity" evidence="3">
    <location>
        <begin position="246"/>
        <end position="261"/>
    </location>
</feature>
<gene>
    <name evidence="5" type="ORF">LZC95_49045</name>
</gene>
<evidence type="ECO:0000256" key="2">
    <source>
        <dbReference type="PROSITE-ProRule" id="PRU00169"/>
    </source>
</evidence>
<dbReference type="InterPro" id="IPR050595">
    <property type="entry name" value="Bact_response_regulator"/>
</dbReference>
<organism evidence="5 6">
    <name type="scientific">Pendulispora brunnea</name>
    <dbReference type="NCBI Taxonomy" id="2905690"/>
    <lineage>
        <taxon>Bacteria</taxon>
        <taxon>Pseudomonadati</taxon>
        <taxon>Myxococcota</taxon>
        <taxon>Myxococcia</taxon>
        <taxon>Myxococcales</taxon>
        <taxon>Sorangiineae</taxon>
        <taxon>Pendulisporaceae</taxon>
        <taxon>Pendulispora</taxon>
    </lineage>
</organism>
<protein>
    <submittedName>
        <fullName evidence="5">Response regulator</fullName>
    </submittedName>
</protein>
<feature type="domain" description="Response regulatory" evidence="4">
    <location>
        <begin position="7"/>
        <end position="126"/>
    </location>
</feature>
<dbReference type="PANTHER" id="PTHR44591">
    <property type="entry name" value="STRESS RESPONSE REGULATOR PROTEIN 1"/>
    <property type="match status" value="1"/>
</dbReference>
<evidence type="ECO:0000259" key="4">
    <source>
        <dbReference type="PROSITE" id="PS50110"/>
    </source>
</evidence>
<sequence>MTVQTPLVLVADDEPSMLELVARHLRTMKDPSIEVIEASDGEQAWSLAQEHLPDLVVLDVMMPGMSGWEVCRKIREEVALAHTGVLMLTGIGENLNQLTSPLYGADAYIDKPFDFGELDDKVRIALEAREAQREGISRPPLNGVAGAARPARIAKAAAKKKTAPKAKKKAAKKPAPKKVTPKKVVAQKAAPKKAAPKKAAVKKAAPKKKATAPKKIAAKAAKAVKNGAAKKNGASHRKAPPKPSKAPKVVAPPKAGAGAKASGKKAPARGKARATR</sequence>
<keyword evidence="1 2" id="KW-0597">Phosphoprotein</keyword>
<evidence type="ECO:0000256" key="1">
    <source>
        <dbReference type="ARBA" id="ARBA00022553"/>
    </source>
</evidence>
<dbReference type="SMART" id="SM00448">
    <property type="entry name" value="REC"/>
    <property type="match status" value="1"/>
</dbReference>
<dbReference type="InterPro" id="IPR011006">
    <property type="entry name" value="CheY-like_superfamily"/>
</dbReference>
<dbReference type="Pfam" id="PF00072">
    <property type="entry name" value="Response_reg"/>
    <property type="match status" value="1"/>
</dbReference>
<dbReference type="Proteomes" id="UP001379533">
    <property type="component" value="Chromosome"/>
</dbReference>
<dbReference type="Gene3D" id="3.40.50.2300">
    <property type="match status" value="1"/>
</dbReference>
<feature type="compositionally biased region" description="Basic residues" evidence="3">
    <location>
        <begin position="157"/>
        <end position="181"/>
    </location>
</feature>
<dbReference type="PANTHER" id="PTHR44591:SF3">
    <property type="entry name" value="RESPONSE REGULATORY DOMAIN-CONTAINING PROTEIN"/>
    <property type="match status" value="1"/>
</dbReference>
<keyword evidence="6" id="KW-1185">Reference proteome</keyword>
<dbReference type="PROSITE" id="PS50110">
    <property type="entry name" value="RESPONSE_REGULATORY"/>
    <property type="match status" value="1"/>
</dbReference>
<evidence type="ECO:0000313" key="6">
    <source>
        <dbReference type="Proteomes" id="UP001379533"/>
    </source>
</evidence>
<dbReference type="CDD" id="cd17574">
    <property type="entry name" value="REC_OmpR"/>
    <property type="match status" value="1"/>
</dbReference>
<proteinExistence type="predicted"/>
<feature type="region of interest" description="Disordered" evidence="3">
    <location>
        <begin position="137"/>
        <end position="276"/>
    </location>
</feature>
<name>A0ABZ2K6R5_9BACT</name>
<feature type="modified residue" description="4-aspartylphosphate" evidence="2">
    <location>
        <position position="59"/>
    </location>
</feature>
<feature type="compositionally biased region" description="Basic residues" evidence="3">
    <location>
        <begin position="190"/>
        <end position="212"/>
    </location>
</feature>
<reference evidence="5 6" key="1">
    <citation type="submission" date="2021-12" db="EMBL/GenBank/DDBJ databases">
        <title>Discovery of the Pendulisporaceae a myxobacterial family with distinct sporulation behavior and unique specialized metabolism.</title>
        <authorList>
            <person name="Garcia R."/>
            <person name="Popoff A."/>
            <person name="Bader C.D."/>
            <person name="Loehr J."/>
            <person name="Walesch S."/>
            <person name="Walt C."/>
            <person name="Boldt J."/>
            <person name="Bunk B."/>
            <person name="Haeckl F.J.F.P.J."/>
            <person name="Gunesch A.P."/>
            <person name="Birkelbach J."/>
            <person name="Nuebel U."/>
            <person name="Pietschmann T."/>
            <person name="Bach T."/>
            <person name="Mueller R."/>
        </authorList>
    </citation>
    <scope>NUCLEOTIDE SEQUENCE [LARGE SCALE GENOMIC DNA]</scope>
    <source>
        <strain evidence="5 6">MSr12523</strain>
    </source>
</reference>
<evidence type="ECO:0000256" key="3">
    <source>
        <dbReference type="SAM" id="MobiDB-lite"/>
    </source>
</evidence>
<evidence type="ECO:0000313" key="5">
    <source>
        <dbReference type="EMBL" id="WXA94381.1"/>
    </source>
</evidence>
<dbReference type="RefSeq" id="WP_394844987.1">
    <property type="nucleotide sequence ID" value="NZ_CP089982.1"/>
</dbReference>
<dbReference type="InterPro" id="IPR001789">
    <property type="entry name" value="Sig_transdc_resp-reg_receiver"/>
</dbReference>
<accession>A0ABZ2K6R5</accession>
<dbReference type="SUPFAM" id="SSF52172">
    <property type="entry name" value="CheY-like"/>
    <property type="match status" value="1"/>
</dbReference>
<feature type="compositionally biased region" description="Low complexity" evidence="3">
    <location>
        <begin position="213"/>
        <end position="232"/>
    </location>
</feature>
<dbReference type="EMBL" id="CP089982">
    <property type="protein sequence ID" value="WXA94381.1"/>
    <property type="molecule type" value="Genomic_DNA"/>
</dbReference>
<feature type="compositionally biased region" description="Basic residues" evidence="3">
    <location>
        <begin position="262"/>
        <end position="276"/>
    </location>
</feature>
<feature type="compositionally biased region" description="Low complexity" evidence="3">
    <location>
        <begin position="144"/>
        <end position="156"/>
    </location>
</feature>